<dbReference type="RefSeq" id="XP_020909216.1">
    <property type="nucleotide sequence ID" value="XM_021053557.2"/>
</dbReference>
<dbReference type="OrthoDB" id="5955771at2759"/>
<dbReference type="InterPro" id="IPR043504">
    <property type="entry name" value="Peptidase_S1_PA_chymotrypsin"/>
</dbReference>
<evidence type="ECO:0000313" key="2">
    <source>
        <dbReference type="EnsemblMetazoa" id="XP_020909216.1"/>
    </source>
</evidence>
<dbReference type="GO" id="GO:0004252">
    <property type="term" value="F:serine-type endopeptidase activity"/>
    <property type="evidence" value="ECO:0007669"/>
    <property type="project" value="InterPro"/>
</dbReference>
<dbReference type="GeneID" id="110247158"/>
<dbReference type="AlphaFoldDB" id="A0A913XSV8"/>
<sequence length="349" mass="39373">MMASAKARRISKARKFLQGEEVHLILNEENSLKNLLSTFPIDDDLKKKISKDPNSIQALKSLDEYSKGVCQIIVTSPDSNHSHCGNGFFIGDGWVLTTANIVRNRNQVNHARFTFTSNDETFTFEARERRAFVYRTLQPGRRPDYHNRDITLIKLGVQFSFRQDVAPWERDEQALLAAHPPFSFQNLSKQGFLPPSSSNSVQSDDTLCTVYHGEHDKHFHVGFQASQPYKVFEPAGVLVYEFYGGFNAEASGCPVFVFKNGQCFFLGVFVPGPSSKSTGCKAFTYNGQALVWDEEFLTHISAGIKAVDKMSNIKSYSLAIPFDERKKLLNERTVYQAAELALNHRVLIL</sequence>
<reference evidence="2" key="1">
    <citation type="submission" date="2022-11" db="UniProtKB">
        <authorList>
            <consortium name="EnsemblMetazoa"/>
        </authorList>
    </citation>
    <scope>IDENTIFICATION</scope>
</reference>
<dbReference type="Proteomes" id="UP000887567">
    <property type="component" value="Unplaced"/>
</dbReference>
<feature type="domain" description="Peptidase S1" evidence="1">
    <location>
        <begin position="79"/>
        <end position="172"/>
    </location>
</feature>
<dbReference type="GO" id="GO:0006508">
    <property type="term" value="P:proteolysis"/>
    <property type="evidence" value="ECO:0007669"/>
    <property type="project" value="InterPro"/>
</dbReference>
<dbReference type="InterPro" id="IPR001254">
    <property type="entry name" value="Trypsin_dom"/>
</dbReference>
<dbReference type="EnsemblMetazoa" id="XM_021053557.2">
    <property type="protein sequence ID" value="XP_020909216.1"/>
    <property type="gene ID" value="LOC110247158"/>
</dbReference>
<proteinExistence type="predicted"/>
<evidence type="ECO:0000313" key="3">
    <source>
        <dbReference type="Proteomes" id="UP000887567"/>
    </source>
</evidence>
<name>A0A913XSV8_EXADI</name>
<organism evidence="2 3">
    <name type="scientific">Exaiptasia diaphana</name>
    <name type="common">Tropical sea anemone</name>
    <name type="synonym">Aiptasia pulchella</name>
    <dbReference type="NCBI Taxonomy" id="2652724"/>
    <lineage>
        <taxon>Eukaryota</taxon>
        <taxon>Metazoa</taxon>
        <taxon>Cnidaria</taxon>
        <taxon>Anthozoa</taxon>
        <taxon>Hexacorallia</taxon>
        <taxon>Actiniaria</taxon>
        <taxon>Aiptasiidae</taxon>
        <taxon>Exaiptasia</taxon>
    </lineage>
</organism>
<keyword evidence="3" id="KW-1185">Reference proteome</keyword>
<dbReference type="KEGG" id="epa:110247158"/>
<evidence type="ECO:0000259" key="1">
    <source>
        <dbReference type="Pfam" id="PF00089"/>
    </source>
</evidence>
<dbReference type="SUPFAM" id="SSF50494">
    <property type="entry name" value="Trypsin-like serine proteases"/>
    <property type="match status" value="1"/>
</dbReference>
<dbReference type="InterPro" id="IPR009003">
    <property type="entry name" value="Peptidase_S1_PA"/>
</dbReference>
<accession>A0A913XSV8</accession>
<protein>
    <recommendedName>
        <fullName evidence="1">Peptidase S1 domain-containing protein</fullName>
    </recommendedName>
</protein>
<dbReference type="Pfam" id="PF00089">
    <property type="entry name" value="Trypsin"/>
    <property type="match status" value="1"/>
</dbReference>
<dbReference type="Gene3D" id="2.40.10.10">
    <property type="entry name" value="Trypsin-like serine proteases"/>
    <property type="match status" value="1"/>
</dbReference>
<dbReference type="OMA" id="DYHNRDI"/>